<dbReference type="PIRSF" id="PIRSF017082">
    <property type="entry name" value="YflP"/>
    <property type="match status" value="1"/>
</dbReference>
<dbReference type="RefSeq" id="WP_371436985.1">
    <property type="nucleotide sequence ID" value="NZ_JBHSRS010000082.1"/>
</dbReference>
<dbReference type="PANTHER" id="PTHR42928:SF5">
    <property type="entry name" value="BLR1237 PROTEIN"/>
    <property type="match status" value="1"/>
</dbReference>
<dbReference type="EMBL" id="JBHSRS010000082">
    <property type="protein sequence ID" value="MFC6283245.1"/>
    <property type="molecule type" value="Genomic_DNA"/>
</dbReference>
<dbReference type="Gene3D" id="3.40.190.150">
    <property type="entry name" value="Bordetella uptake gene, domain 1"/>
    <property type="match status" value="1"/>
</dbReference>
<accession>A0ABW1U185</accession>
<proteinExistence type="inferred from homology"/>
<comment type="caution">
    <text evidence="3">The sequence shown here is derived from an EMBL/GenBank/DDBJ whole genome shotgun (WGS) entry which is preliminary data.</text>
</comment>
<sequence length="333" mass="34585">MKILISRTAQAVAAVALSVVSLGVMAQAASTGSGQAWPARQPIKFVAVFPPGGSVDQVARILAQPLSQQLGQNIVVENKGGASGSIGAAAVAAAPADGYTFAVVFDTHGVNPALIPSLPFDSKKDLPPVILVGTSPMVLATYAGSEYKTFADVVAAAKAKKNVSYGSIGSGSLGHVAMTLLGKNGGIDWTHIPYKGGGPLMNDAVAGHVPLSIGSVFVTKPHIDSKRMRPLAVTTSARARELPDVPTLAESGYPGFEAPAWWAVLAPAKTPPEILKRMNEELNKTLKNPEIAKKLEAQGIDVLGGTPEAARGFIEKQMDIWAKVVRDNGIKAD</sequence>
<dbReference type="InterPro" id="IPR042100">
    <property type="entry name" value="Bug_dom1"/>
</dbReference>
<organism evidence="3 4">
    <name type="scientific">Polaromonas aquatica</name>
    <dbReference type="NCBI Taxonomy" id="332657"/>
    <lineage>
        <taxon>Bacteria</taxon>
        <taxon>Pseudomonadati</taxon>
        <taxon>Pseudomonadota</taxon>
        <taxon>Betaproteobacteria</taxon>
        <taxon>Burkholderiales</taxon>
        <taxon>Comamonadaceae</taxon>
        <taxon>Polaromonas</taxon>
    </lineage>
</organism>
<evidence type="ECO:0000313" key="4">
    <source>
        <dbReference type="Proteomes" id="UP001596270"/>
    </source>
</evidence>
<evidence type="ECO:0000256" key="1">
    <source>
        <dbReference type="ARBA" id="ARBA00006987"/>
    </source>
</evidence>
<dbReference type="Proteomes" id="UP001596270">
    <property type="component" value="Unassembled WGS sequence"/>
</dbReference>
<comment type="similarity">
    <text evidence="1">Belongs to the UPF0065 (bug) family.</text>
</comment>
<evidence type="ECO:0000313" key="3">
    <source>
        <dbReference type="EMBL" id="MFC6283245.1"/>
    </source>
</evidence>
<dbReference type="PANTHER" id="PTHR42928">
    <property type="entry name" value="TRICARBOXYLATE-BINDING PROTEIN"/>
    <property type="match status" value="1"/>
</dbReference>
<name>A0ABW1U185_9BURK</name>
<evidence type="ECO:0000256" key="2">
    <source>
        <dbReference type="SAM" id="SignalP"/>
    </source>
</evidence>
<keyword evidence="2" id="KW-0732">Signal</keyword>
<dbReference type="Gene3D" id="3.40.190.10">
    <property type="entry name" value="Periplasmic binding protein-like II"/>
    <property type="match status" value="1"/>
</dbReference>
<dbReference type="CDD" id="cd13578">
    <property type="entry name" value="PBP2_Bug27"/>
    <property type="match status" value="1"/>
</dbReference>
<feature type="signal peptide" evidence="2">
    <location>
        <begin position="1"/>
        <end position="26"/>
    </location>
</feature>
<reference evidence="4" key="1">
    <citation type="journal article" date="2019" name="Int. J. Syst. Evol. Microbiol.">
        <title>The Global Catalogue of Microorganisms (GCM) 10K type strain sequencing project: providing services to taxonomists for standard genome sequencing and annotation.</title>
        <authorList>
            <consortium name="The Broad Institute Genomics Platform"/>
            <consortium name="The Broad Institute Genome Sequencing Center for Infectious Disease"/>
            <person name="Wu L."/>
            <person name="Ma J."/>
        </authorList>
    </citation>
    <scope>NUCLEOTIDE SEQUENCE [LARGE SCALE GENOMIC DNA]</scope>
    <source>
        <strain evidence="4">CCUG 39402</strain>
    </source>
</reference>
<dbReference type="InterPro" id="IPR005064">
    <property type="entry name" value="BUG"/>
</dbReference>
<dbReference type="SUPFAM" id="SSF53850">
    <property type="entry name" value="Periplasmic binding protein-like II"/>
    <property type="match status" value="1"/>
</dbReference>
<keyword evidence="4" id="KW-1185">Reference proteome</keyword>
<gene>
    <name evidence="3" type="ORF">ACFQND_18630</name>
</gene>
<feature type="chain" id="PRO_5047265245" evidence="2">
    <location>
        <begin position="27"/>
        <end position="333"/>
    </location>
</feature>
<dbReference type="Pfam" id="PF03401">
    <property type="entry name" value="TctC"/>
    <property type="match status" value="1"/>
</dbReference>
<protein>
    <submittedName>
        <fullName evidence="3">Tripartite tricarboxylate transporter substrate binding protein</fullName>
    </submittedName>
</protein>